<organism evidence="1 2">
    <name type="scientific">Aneurinibacillus aneurinilyticus ATCC 12856</name>
    <dbReference type="NCBI Taxonomy" id="649747"/>
    <lineage>
        <taxon>Bacteria</taxon>
        <taxon>Bacillati</taxon>
        <taxon>Bacillota</taxon>
        <taxon>Bacilli</taxon>
        <taxon>Bacillales</taxon>
        <taxon>Paenibacillaceae</taxon>
        <taxon>Aneurinibacillus group</taxon>
        <taxon>Aneurinibacillus</taxon>
    </lineage>
</organism>
<dbReference type="AlphaFoldDB" id="U1YHZ7"/>
<evidence type="ECO:0000313" key="2">
    <source>
        <dbReference type="Proteomes" id="UP000016511"/>
    </source>
</evidence>
<name>U1YHZ7_ANEAE</name>
<dbReference type="EMBL" id="AWSJ01000099">
    <property type="protein sequence ID" value="ERI10401.1"/>
    <property type="molecule type" value="Genomic_DNA"/>
</dbReference>
<evidence type="ECO:0000313" key="1">
    <source>
        <dbReference type="EMBL" id="ERI10401.1"/>
    </source>
</evidence>
<reference evidence="1 2" key="1">
    <citation type="submission" date="2013-08" db="EMBL/GenBank/DDBJ databases">
        <authorList>
            <person name="Weinstock G."/>
            <person name="Sodergren E."/>
            <person name="Wylie T."/>
            <person name="Fulton L."/>
            <person name="Fulton R."/>
            <person name="Fronick C."/>
            <person name="O'Laughlin M."/>
            <person name="Godfrey J."/>
            <person name="Miner T."/>
            <person name="Herter B."/>
            <person name="Appelbaum E."/>
            <person name="Cordes M."/>
            <person name="Lek S."/>
            <person name="Wollam A."/>
            <person name="Pepin K.H."/>
            <person name="Palsikar V.B."/>
            <person name="Mitreva M."/>
            <person name="Wilson R.K."/>
        </authorList>
    </citation>
    <scope>NUCLEOTIDE SEQUENCE [LARGE SCALE GENOMIC DNA]</scope>
    <source>
        <strain evidence="1 2">ATCC 12856</strain>
    </source>
</reference>
<comment type="caution">
    <text evidence="1">The sequence shown here is derived from an EMBL/GenBank/DDBJ whole genome shotgun (WGS) entry which is preliminary data.</text>
</comment>
<accession>U1YHZ7</accession>
<gene>
    <name evidence="1" type="ORF">HMPREF0083_01525</name>
</gene>
<sequence length="39" mass="4480">KKEEGGCAHRPTFFSYFSPQKCADLSNQTYIKGLKSKKR</sequence>
<feature type="non-terminal residue" evidence="1">
    <location>
        <position position="1"/>
    </location>
</feature>
<keyword evidence="2" id="KW-1185">Reference proteome</keyword>
<dbReference type="HOGENOM" id="CLU_3300729_0_0_9"/>
<protein>
    <submittedName>
        <fullName evidence="1">Uncharacterized protein</fullName>
    </submittedName>
</protein>
<dbReference type="Proteomes" id="UP000016511">
    <property type="component" value="Unassembled WGS sequence"/>
</dbReference>
<proteinExistence type="predicted"/>